<feature type="transmembrane region" description="Helical" evidence="1">
    <location>
        <begin position="117"/>
        <end position="139"/>
    </location>
</feature>
<keyword evidence="1" id="KW-0812">Transmembrane</keyword>
<dbReference type="Proteomes" id="UP001597544">
    <property type="component" value="Unassembled WGS sequence"/>
</dbReference>
<evidence type="ECO:0000313" key="2">
    <source>
        <dbReference type="EMBL" id="MFD2515572.1"/>
    </source>
</evidence>
<comment type="caution">
    <text evidence="2">The sequence shown here is derived from an EMBL/GenBank/DDBJ whole genome shotgun (WGS) entry which is preliminary data.</text>
</comment>
<feature type="transmembrane region" description="Helical" evidence="1">
    <location>
        <begin position="43"/>
        <end position="61"/>
    </location>
</feature>
<feature type="transmembrane region" description="Helical" evidence="1">
    <location>
        <begin position="145"/>
        <end position="163"/>
    </location>
</feature>
<feature type="transmembrane region" description="Helical" evidence="1">
    <location>
        <begin position="67"/>
        <end position="90"/>
    </location>
</feature>
<keyword evidence="1" id="KW-1133">Transmembrane helix</keyword>
<keyword evidence="3" id="KW-1185">Reference proteome</keyword>
<organism evidence="2 3">
    <name type="scientific">Pontibacter locisalis</name>
    <dbReference type="NCBI Taxonomy" id="1719035"/>
    <lineage>
        <taxon>Bacteria</taxon>
        <taxon>Pseudomonadati</taxon>
        <taxon>Bacteroidota</taxon>
        <taxon>Cytophagia</taxon>
        <taxon>Cytophagales</taxon>
        <taxon>Hymenobacteraceae</taxon>
        <taxon>Pontibacter</taxon>
    </lineage>
</organism>
<evidence type="ECO:0000256" key="1">
    <source>
        <dbReference type="SAM" id="Phobius"/>
    </source>
</evidence>
<protein>
    <submittedName>
        <fullName evidence="2">Uncharacterized protein</fullName>
    </submittedName>
</protein>
<name>A0ABW5IPI1_9BACT</name>
<gene>
    <name evidence="2" type="ORF">ACFSRY_16990</name>
</gene>
<sequence>MDLNILKTEWQQAAKGKALAAQELEQMTKISKHPVLGRIRLKLIVEAAAMSVLLITFYDIFDGHLKPAYASVTLVLGVVFYLASNLYSFFTLQHPVKPGSIATSLQHYLLQLQRAKVFSLTSLVLLSVSLWVFFVSGVPLDLKRVLLLIAMGGLTFVFLYISLRTWTRWISRIRQSIDEVVL</sequence>
<reference evidence="3" key="1">
    <citation type="journal article" date="2019" name="Int. J. Syst. Evol. Microbiol.">
        <title>The Global Catalogue of Microorganisms (GCM) 10K type strain sequencing project: providing services to taxonomists for standard genome sequencing and annotation.</title>
        <authorList>
            <consortium name="The Broad Institute Genomics Platform"/>
            <consortium name="The Broad Institute Genome Sequencing Center for Infectious Disease"/>
            <person name="Wu L."/>
            <person name="Ma J."/>
        </authorList>
    </citation>
    <scope>NUCLEOTIDE SEQUENCE [LARGE SCALE GENOMIC DNA]</scope>
    <source>
        <strain evidence="3">KCTC 42498</strain>
    </source>
</reference>
<proteinExistence type="predicted"/>
<dbReference type="RefSeq" id="WP_377510572.1">
    <property type="nucleotide sequence ID" value="NZ_JBHULU010000021.1"/>
</dbReference>
<keyword evidence="1" id="KW-0472">Membrane</keyword>
<dbReference type="EMBL" id="JBHULU010000021">
    <property type="protein sequence ID" value="MFD2515572.1"/>
    <property type="molecule type" value="Genomic_DNA"/>
</dbReference>
<evidence type="ECO:0000313" key="3">
    <source>
        <dbReference type="Proteomes" id="UP001597544"/>
    </source>
</evidence>
<accession>A0ABW5IPI1</accession>